<proteinExistence type="predicted"/>
<evidence type="ECO:0000256" key="1">
    <source>
        <dbReference type="SAM" id="MobiDB-lite"/>
    </source>
</evidence>
<evidence type="ECO:0000313" key="2">
    <source>
        <dbReference type="EMBL" id="KAK3098450.1"/>
    </source>
</evidence>
<dbReference type="Proteomes" id="UP001186944">
    <property type="component" value="Unassembled WGS sequence"/>
</dbReference>
<feature type="region of interest" description="Disordered" evidence="1">
    <location>
        <begin position="43"/>
        <end position="67"/>
    </location>
</feature>
<feature type="compositionally biased region" description="Pro residues" evidence="1">
    <location>
        <begin position="1"/>
        <end position="10"/>
    </location>
</feature>
<protein>
    <submittedName>
        <fullName evidence="2">Uncharacterized protein</fullName>
    </submittedName>
</protein>
<sequence length="123" mass="13697">MRQWQPPPSQWPATVTNPPDLWHSMDRPWVQEQFPEMNIICSPSITGNQLQSDTTTSTRSETTPAADAQNFSYCQLLASDSPSLSGQISSNLTSPNQNSQEKRTNSTMISATEKPQEDEESIP</sequence>
<feature type="compositionally biased region" description="Low complexity" evidence="1">
    <location>
        <begin position="52"/>
        <end position="63"/>
    </location>
</feature>
<keyword evidence="3" id="KW-1185">Reference proteome</keyword>
<dbReference type="EMBL" id="VSWD01000007">
    <property type="protein sequence ID" value="KAK3098450.1"/>
    <property type="molecule type" value="Genomic_DNA"/>
</dbReference>
<gene>
    <name evidence="2" type="ORF">FSP39_019560</name>
</gene>
<name>A0AA88Y4Q1_PINIB</name>
<feature type="region of interest" description="Disordered" evidence="1">
    <location>
        <begin position="1"/>
        <end position="27"/>
    </location>
</feature>
<reference evidence="2" key="1">
    <citation type="submission" date="2019-08" db="EMBL/GenBank/DDBJ databases">
        <title>The improved chromosome-level genome for the pearl oyster Pinctada fucata martensii using PacBio sequencing and Hi-C.</title>
        <authorList>
            <person name="Zheng Z."/>
        </authorList>
    </citation>
    <scope>NUCLEOTIDE SEQUENCE</scope>
    <source>
        <strain evidence="2">ZZ-2019</strain>
        <tissue evidence="2">Adductor muscle</tissue>
    </source>
</reference>
<evidence type="ECO:0000313" key="3">
    <source>
        <dbReference type="Proteomes" id="UP001186944"/>
    </source>
</evidence>
<dbReference type="AlphaFoldDB" id="A0AA88Y4Q1"/>
<feature type="compositionally biased region" description="Polar residues" evidence="1">
    <location>
        <begin position="81"/>
        <end position="110"/>
    </location>
</feature>
<accession>A0AA88Y4Q1</accession>
<organism evidence="2 3">
    <name type="scientific">Pinctada imbricata</name>
    <name type="common">Atlantic pearl-oyster</name>
    <name type="synonym">Pinctada martensii</name>
    <dbReference type="NCBI Taxonomy" id="66713"/>
    <lineage>
        <taxon>Eukaryota</taxon>
        <taxon>Metazoa</taxon>
        <taxon>Spiralia</taxon>
        <taxon>Lophotrochozoa</taxon>
        <taxon>Mollusca</taxon>
        <taxon>Bivalvia</taxon>
        <taxon>Autobranchia</taxon>
        <taxon>Pteriomorphia</taxon>
        <taxon>Pterioida</taxon>
        <taxon>Pterioidea</taxon>
        <taxon>Pteriidae</taxon>
        <taxon>Pinctada</taxon>
    </lineage>
</organism>
<comment type="caution">
    <text evidence="2">The sequence shown here is derived from an EMBL/GenBank/DDBJ whole genome shotgun (WGS) entry which is preliminary data.</text>
</comment>
<feature type="region of interest" description="Disordered" evidence="1">
    <location>
        <begin position="81"/>
        <end position="123"/>
    </location>
</feature>